<gene>
    <name evidence="4" type="ORF">OB955_04640</name>
</gene>
<reference evidence="4 5" key="1">
    <citation type="submission" date="2022-09" db="EMBL/GenBank/DDBJ databases">
        <title>Enrichment on poylsaccharides allowed isolation of novel metabolic and taxonomic groups of Haloarchaea.</title>
        <authorList>
            <person name="Sorokin D.Y."/>
            <person name="Elcheninov A.G."/>
            <person name="Khizhniak T.V."/>
            <person name="Kolganova T.V."/>
            <person name="Kublanov I.V."/>
        </authorList>
    </citation>
    <scope>NUCLEOTIDE SEQUENCE [LARGE SCALE GENOMIC DNA]</scope>
    <source>
        <strain evidence="4 5">AArc-m2/3/4</strain>
    </source>
</reference>
<dbReference type="Pfam" id="PF07676">
    <property type="entry name" value="PD40"/>
    <property type="match status" value="1"/>
</dbReference>
<proteinExistence type="predicted"/>
<keyword evidence="2" id="KW-0645">Protease</keyword>
<dbReference type="Gene3D" id="2.120.10.30">
    <property type="entry name" value="TolB, C-terminal domain"/>
    <property type="match status" value="1"/>
</dbReference>
<dbReference type="InterPro" id="IPR001375">
    <property type="entry name" value="Peptidase_S9_cat"/>
</dbReference>
<evidence type="ECO:0000256" key="2">
    <source>
        <dbReference type="ARBA" id="ARBA00022825"/>
    </source>
</evidence>
<dbReference type="Pfam" id="PF00326">
    <property type="entry name" value="Peptidase_S9"/>
    <property type="match status" value="1"/>
</dbReference>
<dbReference type="InterPro" id="IPR011659">
    <property type="entry name" value="WD40"/>
</dbReference>
<protein>
    <submittedName>
        <fullName evidence="4">S9 family peptidase</fullName>
    </submittedName>
</protein>
<evidence type="ECO:0000313" key="5">
    <source>
        <dbReference type="Proteomes" id="UP001320972"/>
    </source>
</evidence>
<evidence type="ECO:0000259" key="3">
    <source>
        <dbReference type="Pfam" id="PF00326"/>
    </source>
</evidence>
<organism evidence="4 5">
    <name type="scientific">Natronoglomus mannanivorans</name>
    <dbReference type="NCBI Taxonomy" id="2979990"/>
    <lineage>
        <taxon>Archaea</taxon>
        <taxon>Methanobacteriati</taxon>
        <taxon>Methanobacteriota</taxon>
        <taxon>Stenosarchaea group</taxon>
        <taxon>Halobacteria</taxon>
        <taxon>Halobacteriales</taxon>
        <taxon>Natrialbaceae</taxon>
        <taxon>Natronoglomus</taxon>
    </lineage>
</organism>
<comment type="caution">
    <text evidence="4">The sequence shown here is derived from an EMBL/GenBank/DDBJ whole genome shotgun (WGS) entry which is preliminary data.</text>
</comment>
<dbReference type="RefSeq" id="WP_338007110.1">
    <property type="nucleotide sequence ID" value="NZ_JAOPKB010000002.1"/>
</dbReference>
<dbReference type="Proteomes" id="UP001320972">
    <property type="component" value="Unassembled WGS sequence"/>
</dbReference>
<accession>A0ABT2QAW8</accession>
<dbReference type="PANTHER" id="PTHR42776:SF27">
    <property type="entry name" value="DIPEPTIDYL PEPTIDASE FAMILY MEMBER 6"/>
    <property type="match status" value="1"/>
</dbReference>
<evidence type="ECO:0000256" key="1">
    <source>
        <dbReference type="ARBA" id="ARBA00022801"/>
    </source>
</evidence>
<dbReference type="SUPFAM" id="SSF53474">
    <property type="entry name" value="alpha/beta-Hydrolases"/>
    <property type="match status" value="1"/>
</dbReference>
<dbReference type="Gene3D" id="2.120.10.60">
    <property type="entry name" value="Tricorn protease N-terminal domain"/>
    <property type="match status" value="1"/>
</dbReference>
<sequence length="624" mass="69692">MSSQIPLEELASLPSLHHPRVSPDGERIACYYDGSGRNELCLLDPETGDLTQVSDGDVPRNARYPIEWSPDGEAIFFHRDEDGDEQNDIHAFDLEGGTRALVTDDGQCMLQDVSPDGDRLLYVSDAGEQMNLYEYDRERGRSRQLTSYDRPVFGAQYDPDGERIAYVTNERDDLENRDVYVASLEYVTGGEAAAGDGEGDGGWADELNPRRLEVSPEGYETGVTDWTPDGDGLVLSDNETNVTRWGLYDLATDELEWFGDESVDEWAYFVHPDGYVFAGRNDGGTQPLVVYDLAGNELGTPFTEGVSRAIGDRRSGVLADGRVLAGRVTPTTRDELFAVDPATDETRVVREAEYGDVDPDAFSDAEYVTYESTDGTEIGAVLYDSGERPSPVVVAVHGGPHADVKLGFDERTQFLVDRGYTVVWPNYRGSTGRGREFKNAVHGDWGGMEQEDVAAGARWLAEKEWVDEDRMAVFGGSYGGYSAYWQLVRYPDLWDAGIAWIGITDLPSLFEESMPHFKTILRENMGDPAENEALWRERSPITHVENIEAELLMLHGVNDPRCPVSQARQFRDALETRRGWTAGEEFEYRELGEEGHGSTDIDHKIRVFRLLADFLDERFPAESE</sequence>
<dbReference type="SUPFAM" id="SSF82171">
    <property type="entry name" value="DPP6 N-terminal domain-like"/>
    <property type="match status" value="1"/>
</dbReference>
<dbReference type="EMBL" id="JAOPKB010000002">
    <property type="protein sequence ID" value="MCU4972021.1"/>
    <property type="molecule type" value="Genomic_DNA"/>
</dbReference>
<feature type="domain" description="Peptidase S9 prolyl oligopeptidase catalytic" evidence="3">
    <location>
        <begin position="408"/>
        <end position="619"/>
    </location>
</feature>
<dbReference type="InterPro" id="IPR011042">
    <property type="entry name" value="6-blade_b-propeller_TolB-like"/>
</dbReference>
<keyword evidence="1" id="KW-0378">Hydrolase</keyword>
<name>A0ABT2QAW8_9EURY</name>
<keyword evidence="5" id="KW-1185">Reference proteome</keyword>
<dbReference type="PANTHER" id="PTHR42776">
    <property type="entry name" value="SERINE PEPTIDASE S9 FAMILY MEMBER"/>
    <property type="match status" value="1"/>
</dbReference>
<keyword evidence="2" id="KW-0720">Serine protease</keyword>
<dbReference type="Gene3D" id="3.40.50.1820">
    <property type="entry name" value="alpha/beta hydrolase"/>
    <property type="match status" value="1"/>
</dbReference>
<dbReference type="InterPro" id="IPR029058">
    <property type="entry name" value="AB_hydrolase_fold"/>
</dbReference>
<evidence type="ECO:0000313" key="4">
    <source>
        <dbReference type="EMBL" id="MCU4972021.1"/>
    </source>
</evidence>